<comment type="caution">
    <text evidence="1">The sequence shown here is derived from an EMBL/GenBank/DDBJ whole genome shotgun (WGS) entry which is preliminary data.</text>
</comment>
<evidence type="ECO:0000313" key="1">
    <source>
        <dbReference type="EMBL" id="HIY92065.1"/>
    </source>
</evidence>
<dbReference type="EMBL" id="DXCM01000025">
    <property type="protein sequence ID" value="HIY92065.1"/>
    <property type="molecule type" value="Genomic_DNA"/>
</dbReference>
<proteinExistence type="predicted"/>
<protein>
    <submittedName>
        <fullName evidence="1">Uncharacterized protein</fullName>
    </submittedName>
</protein>
<gene>
    <name evidence="1" type="ORF">H9820_03855</name>
</gene>
<evidence type="ECO:0000313" key="2">
    <source>
        <dbReference type="Proteomes" id="UP000824013"/>
    </source>
</evidence>
<dbReference type="AlphaFoldDB" id="A0A9D1ZM36"/>
<sequence>MTNNSNAPVPDIEKLWKALDLESSGYEYKYDQPRNTTKIDEKAEEGDLDTYAIKKVSTQQVVGTIVIRKQNDNDKEGINEKLLAIGLGSNPRTDSNPDHSKVTKLEGTRLNTLLSAKELINPNKDAMKLNKNDYRYAKYLLQFDISTLASDNDSDFKKNHKLSKPDSELIKDLQLAFETFKFFIQKVEQTTKEQKFQDYKIILGYGKMGKELLDVPINGHKNGEQYLMLLSHSPFNKHLFRPEEKYYPRHISNANFKRIDRVEQGRLHDYFLS</sequence>
<reference evidence="1" key="1">
    <citation type="journal article" date="2021" name="PeerJ">
        <title>Extensive microbial diversity within the chicken gut microbiome revealed by metagenomics and culture.</title>
        <authorList>
            <person name="Gilroy R."/>
            <person name="Ravi A."/>
            <person name="Getino M."/>
            <person name="Pursley I."/>
            <person name="Horton D.L."/>
            <person name="Alikhan N.F."/>
            <person name="Baker D."/>
            <person name="Gharbi K."/>
            <person name="Hall N."/>
            <person name="Watson M."/>
            <person name="Adriaenssens E.M."/>
            <person name="Foster-Nyarko E."/>
            <person name="Jarju S."/>
            <person name="Secka A."/>
            <person name="Antonio M."/>
            <person name="Oren A."/>
            <person name="Chaudhuri R.R."/>
            <person name="La Ragione R."/>
            <person name="Hildebrand F."/>
            <person name="Pallen M.J."/>
        </authorList>
    </citation>
    <scope>NUCLEOTIDE SEQUENCE</scope>
    <source>
        <strain evidence="1">3204</strain>
    </source>
</reference>
<reference evidence="1" key="2">
    <citation type="submission" date="2021-04" db="EMBL/GenBank/DDBJ databases">
        <authorList>
            <person name="Gilroy R."/>
        </authorList>
    </citation>
    <scope>NUCLEOTIDE SEQUENCE</scope>
    <source>
        <strain evidence="1">3204</strain>
    </source>
</reference>
<organism evidence="1 2">
    <name type="scientific">Candidatus Companilactobacillus pullicola</name>
    <dbReference type="NCBI Taxonomy" id="2838523"/>
    <lineage>
        <taxon>Bacteria</taxon>
        <taxon>Bacillati</taxon>
        <taxon>Bacillota</taxon>
        <taxon>Bacilli</taxon>
        <taxon>Lactobacillales</taxon>
        <taxon>Lactobacillaceae</taxon>
        <taxon>Companilactobacillus</taxon>
    </lineage>
</organism>
<accession>A0A9D1ZM36</accession>
<dbReference type="Proteomes" id="UP000824013">
    <property type="component" value="Unassembled WGS sequence"/>
</dbReference>
<name>A0A9D1ZM36_9LACO</name>